<gene>
    <name evidence="2" type="ORF">BFG57_13785</name>
</gene>
<reference evidence="2 3" key="1">
    <citation type="submission" date="2016-08" db="EMBL/GenBank/DDBJ databases">
        <title>Genome of Bacillus solimangrovi GH2-4.</title>
        <authorList>
            <person name="Lim S."/>
            <person name="Kim B.-C."/>
        </authorList>
    </citation>
    <scope>NUCLEOTIDE SEQUENCE [LARGE SCALE GENOMIC DNA]</scope>
    <source>
        <strain evidence="2 3">GH2-4</strain>
    </source>
</reference>
<evidence type="ECO:0000313" key="2">
    <source>
        <dbReference type="EMBL" id="OEH93022.1"/>
    </source>
</evidence>
<keyword evidence="1" id="KW-0051">Antiviral defense</keyword>
<dbReference type="Proteomes" id="UP000095209">
    <property type="component" value="Unassembled WGS sequence"/>
</dbReference>
<name>A0A1E5LG21_9BACI</name>
<dbReference type="InterPro" id="IPR021124">
    <property type="entry name" value="CRISPR-assoc_prot_Cas5"/>
</dbReference>
<dbReference type="OrthoDB" id="9782505at2"/>
<dbReference type="Pfam" id="PF09704">
    <property type="entry name" value="Cas_Cas5d"/>
    <property type="match status" value="1"/>
</dbReference>
<protein>
    <submittedName>
        <fullName evidence="2">Type I-B CRISPR-associated protein Cas5</fullName>
    </submittedName>
</protein>
<dbReference type="RefSeq" id="WP_069716923.1">
    <property type="nucleotide sequence ID" value="NZ_MJEH01000018.1"/>
</dbReference>
<dbReference type="STRING" id="1305675.BFG57_13785"/>
<dbReference type="GO" id="GO:0043571">
    <property type="term" value="P:maintenance of CRISPR repeat elements"/>
    <property type="evidence" value="ECO:0007669"/>
    <property type="project" value="InterPro"/>
</dbReference>
<dbReference type="NCBIfam" id="TIGR02593">
    <property type="entry name" value="CRISPR_cas5"/>
    <property type="match status" value="1"/>
</dbReference>
<accession>A0A1E5LG21</accession>
<evidence type="ECO:0000313" key="3">
    <source>
        <dbReference type="Proteomes" id="UP000095209"/>
    </source>
</evidence>
<sequence>MKALRLKLFQETACYKKPHAFKVAESYPLPPFSTVKGMLHALLNAKSFIPMKLCIQGNYDTIISDYQTHYFFKKNHTNEFALTTDGLAVSRDYSDITTMPIYMHMLYHVQLVIYVQAEEQVLYDLKEAFYSTDNHISLGRHEDLVRVDECEIVHLEEPEDDVDLTLNAYVPKSFIHSGDSYMPLRLNWTYRIIQNVRVWDKLEVGYMQSGTTIEADQENLYVDDEGRVVFFHD</sequence>
<evidence type="ECO:0000256" key="1">
    <source>
        <dbReference type="ARBA" id="ARBA00023118"/>
    </source>
</evidence>
<keyword evidence="3" id="KW-1185">Reference proteome</keyword>
<dbReference type="GO" id="GO:0051607">
    <property type="term" value="P:defense response to virus"/>
    <property type="evidence" value="ECO:0007669"/>
    <property type="project" value="UniProtKB-KW"/>
</dbReference>
<dbReference type="InterPro" id="IPR013422">
    <property type="entry name" value="CRISPR-assoc_prot_Cas5_N"/>
</dbReference>
<dbReference type="EMBL" id="MJEH01000018">
    <property type="protein sequence ID" value="OEH93022.1"/>
    <property type="molecule type" value="Genomic_DNA"/>
</dbReference>
<comment type="caution">
    <text evidence="2">The sequence shown here is derived from an EMBL/GenBank/DDBJ whole genome shotgun (WGS) entry which is preliminary data.</text>
</comment>
<organism evidence="2 3">
    <name type="scientific">Bacillus solimangrovi</name>
    <dbReference type="NCBI Taxonomy" id="1305675"/>
    <lineage>
        <taxon>Bacteria</taxon>
        <taxon>Bacillati</taxon>
        <taxon>Bacillota</taxon>
        <taxon>Bacilli</taxon>
        <taxon>Bacillales</taxon>
        <taxon>Bacillaceae</taxon>
        <taxon>Bacillus</taxon>
    </lineage>
</organism>
<proteinExistence type="predicted"/>
<dbReference type="AlphaFoldDB" id="A0A1E5LG21"/>
<dbReference type="NCBIfam" id="TIGR01895">
    <property type="entry name" value="cas_Cas5t"/>
    <property type="match status" value="1"/>
</dbReference>
<dbReference type="InterPro" id="IPR013337">
    <property type="entry name" value="CRISPR-assoc_prot_Cas5_Tneap"/>
</dbReference>